<reference evidence="2 3" key="1">
    <citation type="submission" date="2023-07" db="EMBL/GenBank/DDBJ databases">
        <title>Genomic Encyclopedia of Type Strains, Phase IV (KMG-IV): sequencing the most valuable type-strain genomes for metagenomic binning, comparative biology and taxonomic classification.</title>
        <authorList>
            <person name="Goeker M."/>
        </authorList>
    </citation>
    <scope>NUCLEOTIDE SEQUENCE [LARGE SCALE GENOMIC DNA]</scope>
    <source>
        <strain evidence="2 3">DSM 9768</strain>
    </source>
</reference>
<proteinExistence type="predicted"/>
<dbReference type="Proteomes" id="UP001230005">
    <property type="component" value="Unassembled WGS sequence"/>
</dbReference>
<gene>
    <name evidence="2" type="ORF">J2S74_000195</name>
</gene>
<dbReference type="SUPFAM" id="SSF55729">
    <property type="entry name" value="Acyl-CoA N-acyltransferases (Nat)"/>
    <property type="match status" value="1"/>
</dbReference>
<dbReference type="InterPro" id="IPR016181">
    <property type="entry name" value="Acyl_CoA_acyltransferase"/>
</dbReference>
<dbReference type="PROSITE" id="PS51186">
    <property type="entry name" value="GNAT"/>
    <property type="match status" value="1"/>
</dbReference>
<organism evidence="2 3">
    <name type="scientific">Evansella vedderi</name>
    <dbReference type="NCBI Taxonomy" id="38282"/>
    <lineage>
        <taxon>Bacteria</taxon>
        <taxon>Bacillati</taxon>
        <taxon>Bacillota</taxon>
        <taxon>Bacilli</taxon>
        <taxon>Bacillales</taxon>
        <taxon>Bacillaceae</taxon>
        <taxon>Evansella</taxon>
    </lineage>
</organism>
<dbReference type="Pfam" id="PF00583">
    <property type="entry name" value="Acetyltransf_1"/>
    <property type="match status" value="1"/>
</dbReference>
<keyword evidence="3" id="KW-1185">Reference proteome</keyword>
<evidence type="ECO:0000313" key="3">
    <source>
        <dbReference type="Proteomes" id="UP001230005"/>
    </source>
</evidence>
<dbReference type="Gene3D" id="3.40.630.30">
    <property type="match status" value="1"/>
</dbReference>
<sequence length="180" mass="21466">MIKKVETERELVKHEEVYKTVWEEKNYVDEYPDEGEKFLILSPEGEVVGCFEIFPFEKNGPLDSIYPFSRLEEISSNEKNVFEIEKVAILSPYRGGNFVTKMIEFYIKYAIENKKEYVIALINKRFYRYIKDRMGIPLVNVESRLKGSYDYEKTLKPIIVDIQRTIEKYERGQLNFRSIM</sequence>
<protein>
    <recommendedName>
        <fullName evidence="1">N-acetyltransferase domain-containing protein</fullName>
    </recommendedName>
</protein>
<dbReference type="EMBL" id="JAUSUG010000001">
    <property type="protein sequence ID" value="MDQ0252823.1"/>
    <property type="molecule type" value="Genomic_DNA"/>
</dbReference>
<evidence type="ECO:0000259" key="1">
    <source>
        <dbReference type="PROSITE" id="PS51186"/>
    </source>
</evidence>
<feature type="domain" description="N-acetyltransferase" evidence="1">
    <location>
        <begin position="1"/>
        <end position="156"/>
    </location>
</feature>
<comment type="caution">
    <text evidence="2">The sequence shown here is derived from an EMBL/GenBank/DDBJ whole genome shotgun (WGS) entry which is preliminary data.</text>
</comment>
<dbReference type="RefSeq" id="WP_307320689.1">
    <property type="nucleotide sequence ID" value="NZ_JAUSUG010000001.1"/>
</dbReference>
<evidence type="ECO:0000313" key="2">
    <source>
        <dbReference type="EMBL" id="MDQ0252823.1"/>
    </source>
</evidence>
<dbReference type="InterPro" id="IPR000182">
    <property type="entry name" value="GNAT_dom"/>
</dbReference>
<name>A0ABT9ZNL2_9BACI</name>
<accession>A0ABT9ZNL2</accession>